<dbReference type="GO" id="GO:0005634">
    <property type="term" value="C:nucleus"/>
    <property type="evidence" value="ECO:0007669"/>
    <property type="project" value="UniProtKB-SubCell"/>
</dbReference>
<accession>A0AAV5DTV6</accession>
<evidence type="ECO:0000313" key="3">
    <source>
        <dbReference type="Proteomes" id="UP001054889"/>
    </source>
</evidence>
<dbReference type="Gene3D" id="3.30.530.20">
    <property type="match status" value="1"/>
</dbReference>
<dbReference type="PANTHER" id="PTHR33789">
    <property type="entry name" value="LACHRYMATORY-FACTOR SYNTHASE"/>
    <property type="match status" value="1"/>
</dbReference>
<reference evidence="2" key="1">
    <citation type="journal article" date="2018" name="DNA Res.">
        <title>Multiple hybrid de novo genome assembly of finger millet, an orphan allotetraploid crop.</title>
        <authorList>
            <person name="Hatakeyama M."/>
            <person name="Aluri S."/>
            <person name="Balachadran M.T."/>
            <person name="Sivarajan S.R."/>
            <person name="Patrignani A."/>
            <person name="Gruter S."/>
            <person name="Poveda L."/>
            <person name="Shimizu-Inatsugi R."/>
            <person name="Baeten J."/>
            <person name="Francoijs K.J."/>
            <person name="Nataraja K.N."/>
            <person name="Reddy Y.A.N."/>
            <person name="Phadnis S."/>
            <person name="Ravikumar R.L."/>
            <person name="Schlapbach R."/>
            <person name="Sreeman S.M."/>
            <person name="Shimizu K.K."/>
        </authorList>
    </citation>
    <scope>NUCLEOTIDE SEQUENCE</scope>
</reference>
<keyword evidence="3" id="KW-1185">Reference proteome</keyword>
<dbReference type="InterPro" id="IPR053249">
    <property type="entry name" value="LFS"/>
</dbReference>
<comment type="caution">
    <text evidence="2">The sequence shown here is derived from an EMBL/GenBank/DDBJ whole genome shotgun (WGS) entry which is preliminary data.</text>
</comment>
<dbReference type="EMBL" id="BQKI01000071">
    <property type="protein sequence ID" value="GJN13880.1"/>
    <property type="molecule type" value="Genomic_DNA"/>
</dbReference>
<evidence type="ECO:0000256" key="1">
    <source>
        <dbReference type="ARBA" id="ARBA00004123"/>
    </source>
</evidence>
<dbReference type="Pfam" id="PF10604">
    <property type="entry name" value="Polyketide_cyc2"/>
    <property type="match status" value="1"/>
</dbReference>
<dbReference type="CDD" id="cd07821">
    <property type="entry name" value="PYR_PYL_RCAR_like"/>
    <property type="match status" value="1"/>
</dbReference>
<dbReference type="InterPro" id="IPR023393">
    <property type="entry name" value="START-like_dom_sf"/>
</dbReference>
<name>A0AAV5DTV6_ELECO</name>
<dbReference type="SUPFAM" id="SSF55961">
    <property type="entry name" value="Bet v1-like"/>
    <property type="match status" value="1"/>
</dbReference>
<sequence>MLPETPAAAAWPHLASFTSLHLYMAGIDTCKLESGEDGQPGCVRYVARHGGGSSGEVLCWAREELLEMDHAARRLKYSVLETNMGSGRYVATLSVDEGAGGACKLTWAFECDPLPGMSMEGAKDMARVSVQSIASGIQQAVRAAAA</sequence>
<dbReference type="Proteomes" id="UP001054889">
    <property type="component" value="Unassembled WGS sequence"/>
</dbReference>
<organism evidence="2 3">
    <name type="scientific">Eleusine coracana subsp. coracana</name>
    <dbReference type="NCBI Taxonomy" id="191504"/>
    <lineage>
        <taxon>Eukaryota</taxon>
        <taxon>Viridiplantae</taxon>
        <taxon>Streptophyta</taxon>
        <taxon>Embryophyta</taxon>
        <taxon>Tracheophyta</taxon>
        <taxon>Spermatophyta</taxon>
        <taxon>Magnoliopsida</taxon>
        <taxon>Liliopsida</taxon>
        <taxon>Poales</taxon>
        <taxon>Poaceae</taxon>
        <taxon>PACMAD clade</taxon>
        <taxon>Chloridoideae</taxon>
        <taxon>Cynodonteae</taxon>
        <taxon>Eleusininae</taxon>
        <taxon>Eleusine</taxon>
    </lineage>
</organism>
<protein>
    <submittedName>
        <fullName evidence="2">Uncharacterized protein</fullName>
    </submittedName>
</protein>
<comment type="subcellular location">
    <subcellularLocation>
        <location evidence="1">Nucleus</location>
    </subcellularLocation>
</comment>
<dbReference type="PANTHER" id="PTHR33789:SF11">
    <property type="entry name" value="OS05G0202300 PROTEIN"/>
    <property type="match status" value="1"/>
</dbReference>
<proteinExistence type="predicted"/>
<dbReference type="InterPro" id="IPR019587">
    <property type="entry name" value="Polyketide_cyclase/dehydratase"/>
</dbReference>
<evidence type="ECO:0000313" key="2">
    <source>
        <dbReference type="EMBL" id="GJN13880.1"/>
    </source>
</evidence>
<reference evidence="2" key="2">
    <citation type="submission" date="2021-12" db="EMBL/GenBank/DDBJ databases">
        <title>Resequencing data analysis of finger millet.</title>
        <authorList>
            <person name="Hatakeyama M."/>
            <person name="Aluri S."/>
            <person name="Balachadran M.T."/>
            <person name="Sivarajan S.R."/>
            <person name="Poveda L."/>
            <person name="Shimizu-Inatsugi R."/>
            <person name="Schlapbach R."/>
            <person name="Sreeman S.M."/>
            <person name="Shimizu K.K."/>
        </authorList>
    </citation>
    <scope>NUCLEOTIDE SEQUENCE</scope>
</reference>
<dbReference type="AlphaFoldDB" id="A0AAV5DTV6"/>
<gene>
    <name evidence="2" type="primary">gb00633</name>
    <name evidence="2" type="ORF">PR202_gb00633</name>
</gene>